<dbReference type="Pfam" id="PF10502">
    <property type="entry name" value="Peptidase_S26"/>
    <property type="match status" value="1"/>
</dbReference>
<dbReference type="GO" id="GO:0016020">
    <property type="term" value="C:membrane"/>
    <property type="evidence" value="ECO:0007669"/>
    <property type="project" value="InterPro"/>
</dbReference>
<dbReference type="InterPro" id="IPR036286">
    <property type="entry name" value="LexA/Signal_pep-like_sf"/>
</dbReference>
<dbReference type="PANTHER" id="PTHR43390">
    <property type="entry name" value="SIGNAL PEPTIDASE I"/>
    <property type="match status" value="1"/>
</dbReference>
<proteinExistence type="inferred from homology"/>
<reference evidence="3" key="1">
    <citation type="submission" date="2020-05" db="EMBL/GenBank/DDBJ databases">
        <authorList>
            <person name="Chiriac C."/>
            <person name="Salcher M."/>
            <person name="Ghai R."/>
            <person name="Kavagutti S V."/>
        </authorList>
    </citation>
    <scope>NUCLEOTIDE SEQUENCE</scope>
</reference>
<dbReference type="AlphaFoldDB" id="A0A6J6BHN8"/>
<dbReference type="GO" id="GO:0006465">
    <property type="term" value="P:signal peptide processing"/>
    <property type="evidence" value="ECO:0007669"/>
    <property type="project" value="InterPro"/>
</dbReference>
<comment type="similarity">
    <text evidence="1">Belongs to the peptidase S26 family.</text>
</comment>
<dbReference type="EMBL" id="CAEZVG010000031">
    <property type="protein sequence ID" value="CAB4623710.1"/>
    <property type="molecule type" value="Genomic_DNA"/>
</dbReference>
<dbReference type="GO" id="GO:0004252">
    <property type="term" value="F:serine-type endopeptidase activity"/>
    <property type="evidence" value="ECO:0007669"/>
    <property type="project" value="InterPro"/>
</dbReference>
<gene>
    <name evidence="3" type="ORF">UFOPK1440_00291</name>
    <name evidence="4" type="ORF">UFOPK1946_00695</name>
</gene>
<evidence type="ECO:0000256" key="1">
    <source>
        <dbReference type="ARBA" id="ARBA00009370"/>
    </source>
</evidence>
<evidence type="ECO:0000259" key="2">
    <source>
        <dbReference type="Pfam" id="PF10502"/>
    </source>
</evidence>
<dbReference type="InterPro" id="IPR000223">
    <property type="entry name" value="Pept_S26A_signal_pept_1"/>
</dbReference>
<dbReference type="PANTHER" id="PTHR43390:SF1">
    <property type="entry name" value="CHLOROPLAST PROCESSING PEPTIDASE"/>
    <property type="match status" value="1"/>
</dbReference>
<accession>A0A6J6BHN8</accession>
<evidence type="ECO:0000313" key="4">
    <source>
        <dbReference type="EMBL" id="CAB4623710.1"/>
    </source>
</evidence>
<feature type="domain" description="Peptidase S26" evidence="2">
    <location>
        <begin position="11"/>
        <end position="83"/>
    </location>
</feature>
<dbReference type="Gene3D" id="2.10.109.10">
    <property type="entry name" value="Umud Fragment, subunit A"/>
    <property type="match status" value="1"/>
</dbReference>
<dbReference type="EMBL" id="CAEZSP010000008">
    <property type="protein sequence ID" value="CAB4538207.1"/>
    <property type="molecule type" value="Genomic_DNA"/>
</dbReference>
<name>A0A6J6BHN8_9ZZZZ</name>
<protein>
    <submittedName>
        <fullName evidence="3">Unannotated protein</fullName>
    </submittedName>
</protein>
<dbReference type="SUPFAM" id="SSF51306">
    <property type="entry name" value="LexA/Signal peptidase"/>
    <property type="match status" value="1"/>
</dbReference>
<evidence type="ECO:0000313" key="3">
    <source>
        <dbReference type="EMBL" id="CAB4538207.1"/>
    </source>
</evidence>
<sequence length="122" mass="13729">MGRSAMGRRYATVLVEGRSMLPTYSPGDWLMARWGSYRLSTSTNWSAWILRSSTVKVGDVVVIERPEQPGVKYVKRISEIKGDSNQIFVLSDNPEGTDSRQWGWLPAISIVAKITGRVKRAR</sequence>
<dbReference type="CDD" id="cd06530">
    <property type="entry name" value="S26_SPase_I"/>
    <property type="match status" value="1"/>
</dbReference>
<dbReference type="InterPro" id="IPR019533">
    <property type="entry name" value="Peptidase_S26"/>
</dbReference>
<organism evidence="3">
    <name type="scientific">freshwater metagenome</name>
    <dbReference type="NCBI Taxonomy" id="449393"/>
    <lineage>
        <taxon>unclassified sequences</taxon>
        <taxon>metagenomes</taxon>
        <taxon>ecological metagenomes</taxon>
    </lineage>
</organism>